<dbReference type="GO" id="GO:0015920">
    <property type="term" value="P:lipopolysaccharide transport"/>
    <property type="evidence" value="ECO:0007669"/>
    <property type="project" value="TreeGrafter"/>
</dbReference>
<protein>
    <recommendedName>
        <fullName evidence="8">Lipopolysaccharide export system permease protein LptG</fullName>
    </recommendedName>
</protein>
<feature type="transmembrane region" description="Helical" evidence="6">
    <location>
        <begin position="98"/>
        <end position="116"/>
    </location>
</feature>
<name>A0A3B0XVW2_9ZZZZ</name>
<dbReference type="GO" id="GO:0055085">
    <property type="term" value="P:transmembrane transport"/>
    <property type="evidence" value="ECO:0007669"/>
    <property type="project" value="InterPro"/>
</dbReference>
<keyword evidence="4 6" id="KW-1133">Transmembrane helix</keyword>
<keyword evidence="5 6" id="KW-0472">Membrane</keyword>
<evidence type="ECO:0000313" key="7">
    <source>
        <dbReference type="EMBL" id="VAW72505.1"/>
    </source>
</evidence>
<reference evidence="7" key="1">
    <citation type="submission" date="2018-06" db="EMBL/GenBank/DDBJ databases">
        <authorList>
            <person name="Zhirakovskaya E."/>
        </authorList>
    </citation>
    <scope>NUCLEOTIDE SEQUENCE</scope>
</reference>
<dbReference type="Pfam" id="PF03739">
    <property type="entry name" value="LptF_LptG"/>
    <property type="match status" value="1"/>
</dbReference>
<feature type="transmembrane region" description="Helical" evidence="6">
    <location>
        <begin position="12"/>
        <end position="33"/>
    </location>
</feature>
<dbReference type="InterPro" id="IPR005495">
    <property type="entry name" value="LptG/LptF_permease"/>
</dbReference>
<dbReference type="AlphaFoldDB" id="A0A3B0XVW2"/>
<feature type="transmembrane region" description="Helical" evidence="6">
    <location>
        <begin position="334"/>
        <end position="352"/>
    </location>
</feature>
<proteinExistence type="predicted"/>
<feature type="transmembrane region" description="Helical" evidence="6">
    <location>
        <begin position="60"/>
        <end position="77"/>
    </location>
</feature>
<evidence type="ECO:0000256" key="3">
    <source>
        <dbReference type="ARBA" id="ARBA00022692"/>
    </source>
</evidence>
<dbReference type="GO" id="GO:0043190">
    <property type="term" value="C:ATP-binding cassette (ABC) transporter complex"/>
    <property type="evidence" value="ECO:0007669"/>
    <property type="project" value="InterPro"/>
</dbReference>
<evidence type="ECO:0000256" key="5">
    <source>
        <dbReference type="ARBA" id="ARBA00023136"/>
    </source>
</evidence>
<evidence type="ECO:0008006" key="8">
    <source>
        <dbReference type="Google" id="ProtNLM"/>
    </source>
</evidence>
<evidence type="ECO:0000256" key="2">
    <source>
        <dbReference type="ARBA" id="ARBA00022475"/>
    </source>
</evidence>
<dbReference type="EMBL" id="UOFN01000001">
    <property type="protein sequence ID" value="VAW72505.1"/>
    <property type="molecule type" value="Genomic_DNA"/>
</dbReference>
<dbReference type="NCBIfam" id="TIGR04408">
    <property type="entry name" value="LptG_lptG"/>
    <property type="match status" value="1"/>
</dbReference>
<feature type="transmembrane region" description="Helical" evidence="6">
    <location>
        <begin position="273"/>
        <end position="293"/>
    </location>
</feature>
<dbReference type="PANTHER" id="PTHR33529">
    <property type="entry name" value="SLR0882 PROTEIN-RELATED"/>
    <property type="match status" value="1"/>
</dbReference>
<sequence>MGRLDRYIASQLLKDWVLVWITLSAIFSLLTVVDELERVQRNYQAADVLRFVLYTLPQRSLDLIPVIVLLGTILALARLNKNSEIIAMRAAGMPLSRFFHAVAGPALLLVVALYATEEYVSAPLYQQAEAEKNQARTGRNSLLTKAGLWSVDRYRFFNVRSLQHGKIPTQIYLYQFSPDGELLDFVHAQSARPSQDRNWQLLNVSQKTLTSGKLITTFREQRAMGPFWSPDELPVLPLPVAGMTLSGLYDYVEYLRSTDQNWEHSEQLFWQKIALPLIAGAMVLLGTPIGARLAAQRSAAFGRNLAIGAGAGIGFFLLAQIINTGGALIGLPPAMVAFIPVVLVLAATGWLFSRMR</sequence>
<dbReference type="PANTHER" id="PTHR33529:SF2">
    <property type="entry name" value="LIPOPOLYSACCHARIDE EXPORT SYSTEM PERMEASE PROTEIN LPTG"/>
    <property type="match status" value="1"/>
</dbReference>
<evidence type="ECO:0000256" key="4">
    <source>
        <dbReference type="ARBA" id="ARBA00022989"/>
    </source>
</evidence>
<evidence type="ECO:0000256" key="6">
    <source>
        <dbReference type="SAM" id="Phobius"/>
    </source>
</evidence>
<feature type="transmembrane region" description="Helical" evidence="6">
    <location>
        <begin position="305"/>
        <end position="322"/>
    </location>
</feature>
<gene>
    <name evidence="7" type="ORF">MNBD_GAMMA15-2462</name>
</gene>
<evidence type="ECO:0000256" key="1">
    <source>
        <dbReference type="ARBA" id="ARBA00004651"/>
    </source>
</evidence>
<comment type="subcellular location">
    <subcellularLocation>
        <location evidence="1">Cell membrane</location>
        <topology evidence="1">Multi-pass membrane protein</topology>
    </subcellularLocation>
</comment>
<keyword evidence="2" id="KW-1003">Cell membrane</keyword>
<keyword evidence="3 6" id="KW-0812">Transmembrane</keyword>
<organism evidence="7">
    <name type="scientific">hydrothermal vent metagenome</name>
    <dbReference type="NCBI Taxonomy" id="652676"/>
    <lineage>
        <taxon>unclassified sequences</taxon>
        <taxon>metagenomes</taxon>
        <taxon>ecological metagenomes</taxon>
    </lineage>
</organism>
<accession>A0A3B0XVW2</accession>
<dbReference type="InterPro" id="IPR030923">
    <property type="entry name" value="LptG"/>
</dbReference>